<name>U2ZZR7_9SPHN</name>
<protein>
    <submittedName>
        <fullName evidence="1">Uncharacterized protein</fullName>
    </submittedName>
</protein>
<keyword evidence="2" id="KW-1185">Reference proteome</keyword>
<dbReference type="Proteomes" id="UP000016568">
    <property type="component" value="Unassembled WGS sequence"/>
</dbReference>
<dbReference type="KEGG" id="ntd:EGO55_10555"/>
<sequence length="85" mass="9518">MLIDVFDSRNHSDTKSIGCFHFARSPVPGEHVEIDGRVRMVTRAWHQPSIYCAGAKYAILISDQTTPINDTPLTIPIHDDAEEVI</sequence>
<gene>
    <name evidence="1" type="ORF">NT2_12_01230</name>
</gene>
<accession>U2ZZR7</accession>
<dbReference type="AlphaFoldDB" id="U2ZZR7"/>
<dbReference type="RefSeq" id="WP_021691682.1">
    <property type="nucleotide sequence ID" value="NZ_BASZ01000012.1"/>
</dbReference>
<evidence type="ECO:0000313" key="1">
    <source>
        <dbReference type="EMBL" id="GAD50864.1"/>
    </source>
</evidence>
<reference evidence="1 2" key="1">
    <citation type="submission" date="2013-09" db="EMBL/GenBank/DDBJ databases">
        <title>Whole genome shotgun sequence of Novosphingobium tardaugens NBRC 16725.</title>
        <authorList>
            <person name="Isaki S."/>
            <person name="Hosoyama A."/>
            <person name="Tsuchikane K."/>
            <person name="Katsumata H."/>
            <person name="Ando Y."/>
            <person name="Yamazaki S."/>
            <person name="Fujita N."/>
        </authorList>
    </citation>
    <scope>NUCLEOTIDE SEQUENCE [LARGE SCALE GENOMIC DNA]</scope>
    <source>
        <strain evidence="1 2">NBRC 16725</strain>
    </source>
</reference>
<organism evidence="1 2">
    <name type="scientific">Caenibius tardaugens NBRC 16725</name>
    <dbReference type="NCBI Taxonomy" id="1219035"/>
    <lineage>
        <taxon>Bacteria</taxon>
        <taxon>Pseudomonadati</taxon>
        <taxon>Pseudomonadota</taxon>
        <taxon>Alphaproteobacteria</taxon>
        <taxon>Sphingomonadales</taxon>
        <taxon>Erythrobacteraceae</taxon>
        <taxon>Caenibius</taxon>
    </lineage>
</organism>
<dbReference type="EMBL" id="BASZ01000012">
    <property type="protein sequence ID" value="GAD50864.1"/>
    <property type="molecule type" value="Genomic_DNA"/>
</dbReference>
<evidence type="ECO:0000313" key="2">
    <source>
        <dbReference type="Proteomes" id="UP000016568"/>
    </source>
</evidence>
<proteinExistence type="predicted"/>
<dbReference type="eggNOG" id="ENOG5031HM9">
    <property type="taxonomic scope" value="Bacteria"/>
</dbReference>
<comment type="caution">
    <text evidence="1">The sequence shown here is derived from an EMBL/GenBank/DDBJ whole genome shotgun (WGS) entry which is preliminary data.</text>
</comment>
<dbReference type="OrthoDB" id="7509904at2"/>